<dbReference type="Pfam" id="PF01084">
    <property type="entry name" value="Ribosomal_S18"/>
    <property type="match status" value="1"/>
</dbReference>
<dbReference type="FunFam" id="4.10.640.10:FF:000008">
    <property type="entry name" value="28S ribosomal protein S18b, mitochondrial"/>
    <property type="match status" value="1"/>
</dbReference>
<evidence type="ECO:0000313" key="11">
    <source>
        <dbReference type="EMBL" id="CAL4184377.1"/>
    </source>
</evidence>
<evidence type="ECO:0000256" key="4">
    <source>
        <dbReference type="ARBA" id="ARBA00022946"/>
    </source>
</evidence>
<sequence length="184" mass="21704">MSPPVNYIVYKFFQEISLCRISTSGIQHSQSEVEHENLEDDPKDRSKVIPIEISMKYLESEAYETTYGDDPVWTKYRRNFKGQFPPTKTRQKCIRKDRISTGNPCPICRDEYLVVEYRNTKLLEQFISDYTGEVISFKKTGVCQKRHRELQIAIAKAMDFGLITFDVPFREYDYSEFYNVEETS</sequence>
<keyword evidence="5" id="KW-0689">Ribosomal protein</keyword>
<keyword evidence="3" id="KW-0597">Phosphoprotein</keyword>
<proteinExistence type="inferred from homology"/>
<name>A0AAV2SF41_MEGNR</name>
<evidence type="ECO:0000256" key="5">
    <source>
        <dbReference type="ARBA" id="ARBA00022980"/>
    </source>
</evidence>
<keyword evidence="12" id="KW-1185">Reference proteome</keyword>
<reference evidence="11 12" key="1">
    <citation type="submission" date="2024-05" db="EMBL/GenBank/DDBJ databases">
        <authorList>
            <person name="Wallberg A."/>
        </authorList>
    </citation>
    <scope>NUCLEOTIDE SEQUENCE [LARGE SCALE GENOMIC DNA]</scope>
</reference>
<protein>
    <recommendedName>
        <fullName evidence="9">Small ribosomal subunit protein mS40</fullName>
    </recommendedName>
    <alternativeName>
        <fullName evidence="8">28S ribosomal protein S18-2, mitochondrial</fullName>
    </alternativeName>
    <alternativeName>
        <fullName evidence="10">28S ribosomal protein S18b, mitochondrial</fullName>
    </alternativeName>
</protein>
<evidence type="ECO:0000256" key="2">
    <source>
        <dbReference type="ARBA" id="ARBA00006136"/>
    </source>
</evidence>
<keyword evidence="7" id="KW-0687">Ribonucleoprotein</keyword>
<evidence type="ECO:0000256" key="8">
    <source>
        <dbReference type="ARBA" id="ARBA00032055"/>
    </source>
</evidence>
<gene>
    <name evidence="11" type="ORF">MNOR_LOCUS35806</name>
</gene>
<comment type="caution">
    <text evidence="11">The sequence shown here is derived from an EMBL/GenBank/DDBJ whole genome shotgun (WGS) entry which is preliminary data.</text>
</comment>
<evidence type="ECO:0000256" key="6">
    <source>
        <dbReference type="ARBA" id="ARBA00023128"/>
    </source>
</evidence>
<dbReference type="InterPro" id="IPR036870">
    <property type="entry name" value="Ribosomal_bS18_sf"/>
</dbReference>
<comment type="subcellular location">
    <subcellularLocation>
        <location evidence="1">Mitochondrion</location>
    </subcellularLocation>
</comment>
<dbReference type="GO" id="GO:0032543">
    <property type="term" value="P:mitochondrial translation"/>
    <property type="evidence" value="ECO:0007669"/>
    <property type="project" value="InterPro"/>
</dbReference>
<keyword evidence="4" id="KW-0809">Transit peptide</keyword>
<comment type="similarity">
    <text evidence="2">Belongs to the bacterial ribosomal protein bS18 family. Mitochondrion-specific ribosomal protein mS40 subfamily.</text>
</comment>
<organism evidence="11 12">
    <name type="scientific">Meganyctiphanes norvegica</name>
    <name type="common">Northern krill</name>
    <name type="synonym">Thysanopoda norvegica</name>
    <dbReference type="NCBI Taxonomy" id="48144"/>
    <lineage>
        <taxon>Eukaryota</taxon>
        <taxon>Metazoa</taxon>
        <taxon>Ecdysozoa</taxon>
        <taxon>Arthropoda</taxon>
        <taxon>Crustacea</taxon>
        <taxon>Multicrustacea</taxon>
        <taxon>Malacostraca</taxon>
        <taxon>Eumalacostraca</taxon>
        <taxon>Eucarida</taxon>
        <taxon>Euphausiacea</taxon>
        <taxon>Euphausiidae</taxon>
        <taxon>Meganyctiphanes</taxon>
    </lineage>
</organism>
<evidence type="ECO:0000256" key="3">
    <source>
        <dbReference type="ARBA" id="ARBA00022553"/>
    </source>
</evidence>
<dbReference type="AlphaFoldDB" id="A0AAV2SF41"/>
<evidence type="ECO:0000256" key="1">
    <source>
        <dbReference type="ARBA" id="ARBA00004173"/>
    </source>
</evidence>
<evidence type="ECO:0000313" key="12">
    <source>
        <dbReference type="Proteomes" id="UP001497623"/>
    </source>
</evidence>
<dbReference type="PANTHER" id="PTHR13329:SF2">
    <property type="entry name" value="SMALL RIBOSOMAL SUBUNIT PROTEIN MS40"/>
    <property type="match status" value="1"/>
</dbReference>
<keyword evidence="6" id="KW-0496">Mitochondrion</keyword>
<dbReference type="InterPro" id="IPR040054">
    <property type="entry name" value="MRPS18B"/>
</dbReference>
<dbReference type="InterPro" id="IPR001648">
    <property type="entry name" value="Ribosomal_bS18"/>
</dbReference>
<evidence type="ECO:0000256" key="7">
    <source>
        <dbReference type="ARBA" id="ARBA00023274"/>
    </source>
</evidence>
<accession>A0AAV2SF41</accession>
<evidence type="ECO:0000256" key="9">
    <source>
        <dbReference type="ARBA" id="ARBA00035130"/>
    </source>
</evidence>
<dbReference type="Proteomes" id="UP001497623">
    <property type="component" value="Unassembled WGS sequence"/>
</dbReference>
<dbReference type="GO" id="GO:0005763">
    <property type="term" value="C:mitochondrial small ribosomal subunit"/>
    <property type="evidence" value="ECO:0007669"/>
    <property type="project" value="UniProtKB-ARBA"/>
</dbReference>
<dbReference type="SUPFAM" id="SSF46911">
    <property type="entry name" value="Ribosomal protein S18"/>
    <property type="match status" value="1"/>
</dbReference>
<dbReference type="GO" id="GO:0003735">
    <property type="term" value="F:structural constituent of ribosome"/>
    <property type="evidence" value="ECO:0007669"/>
    <property type="project" value="InterPro"/>
</dbReference>
<dbReference type="Gene3D" id="4.10.640.10">
    <property type="entry name" value="Ribosomal protein S18"/>
    <property type="match status" value="1"/>
</dbReference>
<dbReference type="PANTHER" id="PTHR13329">
    <property type="entry name" value="MITOCHONDRIAL RIBOSOMAL PROTEIN S18B"/>
    <property type="match status" value="1"/>
</dbReference>
<dbReference type="EMBL" id="CAXKWB010061462">
    <property type="protein sequence ID" value="CAL4184377.1"/>
    <property type="molecule type" value="Genomic_DNA"/>
</dbReference>
<feature type="non-terminal residue" evidence="11">
    <location>
        <position position="184"/>
    </location>
</feature>
<evidence type="ECO:0000256" key="10">
    <source>
        <dbReference type="ARBA" id="ARBA00035515"/>
    </source>
</evidence>